<dbReference type="Gene3D" id="2.120.10.30">
    <property type="entry name" value="TolB, C-terminal domain"/>
    <property type="match status" value="1"/>
</dbReference>
<evidence type="ECO:0000313" key="5">
    <source>
        <dbReference type="Proteomes" id="UP000632535"/>
    </source>
</evidence>
<accession>A0ABQ2B8Z8</accession>
<keyword evidence="4" id="KW-0449">Lipoprotein</keyword>
<comment type="similarity">
    <text evidence="1">Belongs to the SMP-30/CGR1 family.</text>
</comment>
<dbReference type="InterPro" id="IPR051262">
    <property type="entry name" value="SMP-30/CGR1_Lactonase"/>
</dbReference>
<dbReference type="InterPro" id="IPR011042">
    <property type="entry name" value="6-blade_b-propeller_TolB-like"/>
</dbReference>
<dbReference type="InterPro" id="IPR013658">
    <property type="entry name" value="SGL"/>
</dbReference>
<evidence type="ECO:0000256" key="2">
    <source>
        <dbReference type="ARBA" id="ARBA00022801"/>
    </source>
</evidence>
<keyword evidence="5" id="KW-1185">Reference proteome</keyword>
<comment type="caution">
    <text evidence="4">The sequence shown here is derived from an EMBL/GenBank/DDBJ whole genome shotgun (WGS) entry which is preliminary data.</text>
</comment>
<gene>
    <name evidence="4" type="ORF">GCM10007368_33260</name>
</gene>
<reference evidence="5" key="1">
    <citation type="journal article" date="2019" name="Int. J. Syst. Evol. Microbiol.">
        <title>The Global Catalogue of Microorganisms (GCM) 10K type strain sequencing project: providing services to taxonomists for standard genome sequencing and annotation.</title>
        <authorList>
            <consortium name="The Broad Institute Genomics Platform"/>
            <consortium name="The Broad Institute Genome Sequencing Center for Infectious Disease"/>
            <person name="Wu L."/>
            <person name="Ma J."/>
        </authorList>
    </citation>
    <scope>NUCLEOTIDE SEQUENCE [LARGE SCALE GENOMIC DNA]</scope>
    <source>
        <strain evidence="5">CCM 8653</strain>
    </source>
</reference>
<evidence type="ECO:0000256" key="1">
    <source>
        <dbReference type="ARBA" id="ARBA00008853"/>
    </source>
</evidence>
<feature type="domain" description="SMP-30/Gluconolactonase/LRE-like region" evidence="3">
    <location>
        <begin position="71"/>
        <end position="301"/>
    </location>
</feature>
<sequence length="349" mass="36087">MSAAVRRRGPAAMVPSRLVAGVLAGCATTADAVPADRPAAPGAHGRVETRTAEQVLQVSEVHDETGMTLLEGPTFGADGRLYLVDVTAPAGDPQLMAVDLAAGEVEPVLTDGSGAYTSAQFSPVDGRLYLTDYAGGRIVSLRLDGDGLRVVAKGPVDGRRMQPDDLTFDDDGNMFVTDAQYTTYPDAEPSGRVLRFDAADGEGTVLADHQPNPNGISFDAGGGALWVSQLDANRVDRLTLDEDRTAVTAGHTGMHVDGGTTQTDSNAVDAAGNVYQGVHGEPKILVFDPDGTRRATVVLPAGHDGLESATNLAIRPGTTDAFVTVSGPAGGFVYRFDALAAGVRQSNGG</sequence>
<dbReference type="PANTHER" id="PTHR47572">
    <property type="entry name" value="LIPOPROTEIN-RELATED"/>
    <property type="match status" value="1"/>
</dbReference>
<proteinExistence type="inferred from homology"/>
<name>A0ABQ2B8Z8_9MICO</name>
<organism evidence="4 5">
    <name type="scientific">Isoptericola cucumis</name>
    <dbReference type="NCBI Taxonomy" id="1776856"/>
    <lineage>
        <taxon>Bacteria</taxon>
        <taxon>Bacillati</taxon>
        <taxon>Actinomycetota</taxon>
        <taxon>Actinomycetes</taxon>
        <taxon>Micrococcales</taxon>
        <taxon>Promicromonosporaceae</taxon>
        <taxon>Isoptericola</taxon>
    </lineage>
</organism>
<dbReference type="Pfam" id="PF08450">
    <property type="entry name" value="SGL"/>
    <property type="match status" value="1"/>
</dbReference>
<evidence type="ECO:0000259" key="3">
    <source>
        <dbReference type="Pfam" id="PF08450"/>
    </source>
</evidence>
<dbReference type="Proteomes" id="UP000632535">
    <property type="component" value="Unassembled WGS sequence"/>
</dbReference>
<dbReference type="SUPFAM" id="SSF63829">
    <property type="entry name" value="Calcium-dependent phosphotriesterase"/>
    <property type="match status" value="1"/>
</dbReference>
<dbReference type="PANTHER" id="PTHR47572:SF4">
    <property type="entry name" value="LACTONASE DRP35"/>
    <property type="match status" value="1"/>
</dbReference>
<evidence type="ECO:0000313" key="4">
    <source>
        <dbReference type="EMBL" id="GGI10845.1"/>
    </source>
</evidence>
<protein>
    <submittedName>
        <fullName evidence="4">Lipoprotein</fullName>
    </submittedName>
</protein>
<dbReference type="RefSeq" id="WP_229738371.1">
    <property type="nucleotide sequence ID" value="NZ_BMDG01000012.1"/>
</dbReference>
<dbReference type="EMBL" id="BMDG01000012">
    <property type="protein sequence ID" value="GGI10845.1"/>
    <property type="molecule type" value="Genomic_DNA"/>
</dbReference>
<keyword evidence="2" id="KW-0378">Hydrolase</keyword>